<dbReference type="NCBIfam" id="TIGR01443">
    <property type="entry name" value="intein_Cterm"/>
    <property type="match status" value="1"/>
</dbReference>
<organism evidence="2">
    <name type="scientific">marine sediment metagenome</name>
    <dbReference type="NCBI Taxonomy" id="412755"/>
    <lineage>
        <taxon>unclassified sequences</taxon>
        <taxon>metagenomes</taxon>
        <taxon>ecological metagenomes</taxon>
    </lineage>
</organism>
<sequence length="420" mass="47960">PAGNIVTQVATRRFPYFGMLRKLFYPLGKKRVSRELVSELDDFGLAVWFLDDGCVGKGESGRPWAEIECGVLPEEDVYWLCDLLISRSFDCHVARHNRKYLKIRFSRDGTIGLLKRIAKYIPPAMRYKLRQDSYDVDFDAFEPSWYAPEEPETFWDEAVVEEIPVPKMKGKYEKYNFMYCLDVSETHNFATRGGVVHNCFQSAADEWYPHEEINRLAKDCYPPSSYHLGADVWYPPVEGLCYLMFIDPGLGKTSESVATVWTFTEDEYKHCATFSGLYAGKEMADKCFPIARWYNEAVIANEDALDITAHLTSYPNLYYRTDPVTGMVGRDIGWLTTPATKVFMCNEFSRSLSKIITHDNRIVSQCRNIREGKSRGRMIPISVGADDYHDSAALAIVCRGSIQVERGFVGSHGWKSGWGE</sequence>
<evidence type="ECO:0000313" key="2">
    <source>
        <dbReference type="EMBL" id="KKN10116.1"/>
    </source>
</evidence>
<dbReference type="InterPro" id="IPR027434">
    <property type="entry name" value="Homing_endonucl"/>
</dbReference>
<gene>
    <name evidence="2" type="ORF">LCGC14_1039840</name>
</gene>
<dbReference type="SUPFAM" id="SSF55608">
    <property type="entry name" value="Homing endonucleases"/>
    <property type="match status" value="1"/>
</dbReference>
<dbReference type="InterPro" id="IPR030934">
    <property type="entry name" value="Intein_C"/>
</dbReference>
<reference evidence="2" key="1">
    <citation type="journal article" date="2015" name="Nature">
        <title>Complex archaea that bridge the gap between prokaryotes and eukaryotes.</title>
        <authorList>
            <person name="Spang A."/>
            <person name="Saw J.H."/>
            <person name="Jorgensen S.L."/>
            <person name="Zaremba-Niedzwiedzka K."/>
            <person name="Martijn J."/>
            <person name="Lind A.E."/>
            <person name="van Eijk R."/>
            <person name="Schleper C."/>
            <person name="Guy L."/>
            <person name="Ettema T.J."/>
        </authorList>
    </citation>
    <scope>NUCLEOTIDE SEQUENCE</scope>
</reference>
<name>A0A0F9QAA3_9ZZZZ</name>
<dbReference type="Gene3D" id="3.30.420.240">
    <property type="match status" value="1"/>
</dbReference>
<evidence type="ECO:0000259" key="1">
    <source>
        <dbReference type="Pfam" id="PF03161"/>
    </source>
</evidence>
<dbReference type="PROSITE" id="PS50818">
    <property type="entry name" value="INTEIN_C_TER"/>
    <property type="match status" value="1"/>
</dbReference>
<dbReference type="InterPro" id="IPR004860">
    <property type="entry name" value="LAGLIDADG_dom"/>
</dbReference>
<dbReference type="AlphaFoldDB" id="A0A0F9QAA3"/>
<dbReference type="EMBL" id="LAZR01004275">
    <property type="protein sequence ID" value="KKN10116.1"/>
    <property type="molecule type" value="Genomic_DNA"/>
</dbReference>
<comment type="caution">
    <text evidence="2">The sequence shown here is derived from an EMBL/GenBank/DDBJ whole genome shotgun (WGS) entry which is preliminary data.</text>
</comment>
<feature type="domain" description="Homing endonuclease LAGLIDADG" evidence="1">
    <location>
        <begin position="7"/>
        <end position="106"/>
    </location>
</feature>
<accession>A0A0F9QAA3</accession>
<feature type="non-terminal residue" evidence="2">
    <location>
        <position position="1"/>
    </location>
</feature>
<dbReference type="GO" id="GO:0004519">
    <property type="term" value="F:endonuclease activity"/>
    <property type="evidence" value="ECO:0007669"/>
    <property type="project" value="InterPro"/>
</dbReference>
<proteinExistence type="predicted"/>
<protein>
    <recommendedName>
        <fullName evidence="1">Homing endonuclease LAGLIDADG domain-containing protein</fullName>
    </recommendedName>
</protein>
<dbReference type="Gene3D" id="3.10.28.10">
    <property type="entry name" value="Homing endonucleases"/>
    <property type="match status" value="1"/>
</dbReference>
<dbReference type="Pfam" id="PF03161">
    <property type="entry name" value="LAGLIDADG_2"/>
    <property type="match status" value="1"/>
</dbReference>